<dbReference type="PROSITE" id="PS51257">
    <property type="entry name" value="PROKAR_LIPOPROTEIN"/>
    <property type="match status" value="1"/>
</dbReference>
<keyword evidence="2" id="KW-0732">Signal</keyword>
<evidence type="ECO:0000313" key="4">
    <source>
        <dbReference type="EMBL" id="CAA9466146.1"/>
    </source>
</evidence>
<accession>A0A6J4R758</accession>
<evidence type="ECO:0000259" key="3">
    <source>
        <dbReference type="PROSITE" id="PS50933"/>
    </source>
</evidence>
<reference evidence="4" key="1">
    <citation type="submission" date="2020-02" db="EMBL/GenBank/DDBJ databases">
        <authorList>
            <person name="Meier V. D."/>
        </authorList>
    </citation>
    <scope>NUCLEOTIDE SEQUENCE</scope>
    <source>
        <strain evidence="4">AVDCRST_MAG96</strain>
    </source>
</reference>
<feature type="chain" id="PRO_5026715647" description="CHRD domain-containing protein" evidence="2">
    <location>
        <begin position="23"/>
        <end position="170"/>
    </location>
</feature>
<dbReference type="PROSITE" id="PS50933">
    <property type="entry name" value="CHRD"/>
    <property type="match status" value="1"/>
</dbReference>
<evidence type="ECO:0000256" key="2">
    <source>
        <dbReference type="SAM" id="SignalP"/>
    </source>
</evidence>
<dbReference type="SMART" id="SM00754">
    <property type="entry name" value="CHRD"/>
    <property type="match status" value="1"/>
</dbReference>
<proteinExistence type="predicted"/>
<feature type="signal peptide" evidence="2">
    <location>
        <begin position="1"/>
        <end position="22"/>
    </location>
</feature>
<evidence type="ECO:0000256" key="1">
    <source>
        <dbReference type="SAM" id="MobiDB-lite"/>
    </source>
</evidence>
<feature type="compositionally biased region" description="Low complexity" evidence="1">
    <location>
        <begin position="27"/>
        <end position="49"/>
    </location>
</feature>
<dbReference type="AlphaFoldDB" id="A0A6J4R758"/>
<feature type="domain" description="CHRD" evidence="3">
    <location>
        <begin position="47"/>
        <end position="170"/>
    </location>
</feature>
<feature type="compositionally biased region" description="Polar residues" evidence="1">
    <location>
        <begin position="62"/>
        <end position="74"/>
    </location>
</feature>
<organism evidence="4">
    <name type="scientific">uncultured Segetibacter sp</name>
    <dbReference type="NCBI Taxonomy" id="481133"/>
    <lineage>
        <taxon>Bacteria</taxon>
        <taxon>Pseudomonadati</taxon>
        <taxon>Bacteroidota</taxon>
        <taxon>Chitinophagia</taxon>
        <taxon>Chitinophagales</taxon>
        <taxon>Chitinophagaceae</taxon>
        <taxon>Segetibacter</taxon>
        <taxon>environmental samples</taxon>
    </lineage>
</organism>
<gene>
    <name evidence="4" type="ORF">AVDCRST_MAG96-43</name>
</gene>
<dbReference type="EMBL" id="CADCVN010000015">
    <property type="protein sequence ID" value="CAA9466146.1"/>
    <property type="molecule type" value="Genomic_DNA"/>
</dbReference>
<sequence>MKPFLFLMITSLTIICSCNNAASDDNNNDSSNVGNNEGSNNGSNNNVVSKQGLPLSPKQEVPVNNSSASGTADVSYNKDNQMLTYTINWTGLTDKPVMSHIHGTAPKGANAGVKHDFSGSLPKTASGSFSDSVKVDGVAIKEDSLLGGFYYINIHTPKNPGGEIRGQIEF</sequence>
<feature type="region of interest" description="Disordered" evidence="1">
    <location>
        <begin position="27"/>
        <end position="74"/>
    </location>
</feature>
<dbReference type="Pfam" id="PF07452">
    <property type="entry name" value="CHRD"/>
    <property type="match status" value="1"/>
</dbReference>
<name>A0A6J4R758_9BACT</name>
<dbReference type="InterPro" id="IPR010895">
    <property type="entry name" value="CHRD"/>
</dbReference>
<protein>
    <recommendedName>
        <fullName evidence="3">CHRD domain-containing protein</fullName>
    </recommendedName>
</protein>